<comment type="caution">
    <text evidence="1">The sequence shown here is derived from an EMBL/GenBank/DDBJ whole genome shotgun (WGS) entry which is preliminary data.</text>
</comment>
<name>X1VYS2_9ZZZZ</name>
<protein>
    <submittedName>
        <fullName evidence="1">Uncharacterized protein</fullName>
    </submittedName>
</protein>
<reference evidence="1" key="1">
    <citation type="journal article" date="2014" name="Front. Microbiol.">
        <title>High frequency of phylogenetically diverse reductive dehalogenase-homologous genes in deep subseafloor sedimentary metagenomes.</title>
        <authorList>
            <person name="Kawai M."/>
            <person name="Futagami T."/>
            <person name="Toyoda A."/>
            <person name="Takaki Y."/>
            <person name="Nishi S."/>
            <person name="Hori S."/>
            <person name="Arai W."/>
            <person name="Tsubouchi T."/>
            <person name="Morono Y."/>
            <person name="Uchiyama I."/>
            <person name="Ito T."/>
            <person name="Fujiyama A."/>
            <person name="Inagaki F."/>
            <person name="Takami H."/>
        </authorList>
    </citation>
    <scope>NUCLEOTIDE SEQUENCE</scope>
    <source>
        <strain evidence="1">Expedition CK06-06</strain>
    </source>
</reference>
<proteinExistence type="predicted"/>
<feature type="non-terminal residue" evidence="1">
    <location>
        <position position="1"/>
    </location>
</feature>
<evidence type="ECO:0000313" key="1">
    <source>
        <dbReference type="EMBL" id="GAJ24826.1"/>
    </source>
</evidence>
<accession>X1VYS2</accession>
<sequence>GNFGLSMTNAKLILPEGIPNTARRIFIMQHLIEPPLF</sequence>
<organism evidence="1">
    <name type="scientific">marine sediment metagenome</name>
    <dbReference type="NCBI Taxonomy" id="412755"/>
    <lineage>
        <taxon>unclassified sequences</taxon>
        <taxon>metagenomes</taxon>
        <taxon>ecological metagenomes</taxon>
    </lineage>
</organism>
<dbReference type="EMBL" id="BARW01036175">
    <property type="protein sequence ID" value="GAJ24826.1"/>
    <property type="molecule type" value="Genomic_DNA"/>
</dbReference>
<gene>
    <name evidence="1" type="ORF">S12H4_56226</name>
</gene>
<dbReference type="AlphaFoldDB" id="X1VYS2"/>